<evidence type="ECO:0000313" key="7">
    <source>
        <dbReference type="EMBL" id="VFK18792.1"/>
    </source>
</evidence>
<dbReference type="InterPro" id="IPR003594">
    <property type="entry name" value="HATPase_dom"/>
</dbReference>
<dbReference type="InterPro" id="IPR011006">
    <property type="entry name" value="CheY-like_superfamily"/>
</dbReference>
<dbReference type="PROSITE" id="PS50110">
    <property type="entry name" value="RESPONSE_REGULATORY"/>
    <property type="match status" value="1"/>
</dbReference>
<dbReference type="EC" id="2.7.13.3" evidence="2"/>
<dbReference type="SUPFAM" id="SSF55874">
    <property type="entry name" value="ATPase domain of HSP90 chaperone/DNA topoisomerase II/histidine kinase"/>
    <property type="match status" value="1"/>
</dbReference>
<evidence type="ECO:0000256" key="1">
    <source>
        <dbReference type="ARBA" id="ARBA00000085"/>
    </source>
</evidence>
<dbReference type="AlphaFoldDB" id="A0A450WP27"/>
<reference evidence="7" key="1">
    <citation type="submission" date="2019-02" db="EMBL/GenBank/DDBJ databases">
        <authorList>
            <person name="Gruber-Vodicka R. H."/>
            <person name="Seah K. B. B."/>
        </authorList>
    </citation>
    <scope>NUCLEOTIDE SEQUENCE</scope>
    <source>
        <strain evidence="7">BECK_S313</strain>
    </source>
</reference>
<feature type="domain" description="Response regulatory" evidence="6">
    <location>
        <begin position="274"/>
        <end position="404"/>
    </location>
</feature>
<keyword evidence="4" id="KW-0812">Transmembrane</keyword>
<name>A0A450WP27_9GAMM</name>
<evidence type="ECO:0000259" key="5">
    <source>
        <dbReference type="PROSITE" id="PS50109"/>
    </source>
</evidence>
<proteinExistence type="predicted"/>
<dbReference type="GO" id="GO:0004673">
    <property type="term" value="F:protein histidine kinase activity"/>
    <property type="evidence" value="ECO:0007669"/>
    <property type="project" value="UniProtKB-EC"/>
</dbReference>
<dbReference type="InterPro" id="IPR004358">
    <property type="entry name" value="Sig_transdc_His_kin-like_C"/>
</dbReference>
<keyword evidence="4" id="KW-0472">Membrane</keyword>
<dbReference type="PRINTS" id="PR00344">
    <property type="entry name" value="BCTRLSENSOR"/>
</dbReference>
<gene>
    <name evidence="7" type="ORF">BECKLPF1236B_GA0070989_11524</name>
</gene>
<evidence type="ECO:0000256" key="4">
    <source>
        <dbReference type="SAM" id="Phobius"/>
    </source>
</evidence>
<dbReference type="InterPro" id="IPR001789">
    <property type="entry name" value="Sig_transdc_resp-reg_receiver"/>
</dbReference>
<dbReference type="SMART" id="SM00448">
    <property type="entry name" value="REC"/>
    <property type="match status" value="1"/>
</dbReference>
<organism evidence="7">
    <name type="scientific">Candidatus Kentrum sp. LPFa</name>
    <dbReference type="NCBI Taxonomy" id="2126335"/>
    <lineage>
        <taxon>Bacteria</taxon>
        <taxon>Pseudomonadati</taxon>
        <taxon>Pseudomonadota</taxon>
        <taxon>Gammaproteobacteria</taxon>
        <taxon>Candidatus Kentrum</taxon>
    </lineage>
</organism>
<dbReference type="PROSITE" id="PS50109">
    <property type="entry name" value="HIS_KIN"/>
    <property type="match status" value="1"/>
</dbReference>
<dbReference type="SUPFAM" id="SSF52172">
    <property type="entry name" value="CheY-like"/>
    <property type="match status" value="1"/>
</dbReference>
<dbReference type="InterPro" id="IPR036890">
    <property type="entry name" value="HATPase_C_sf"/>
</dbReference>
<dbReference type="InterPro" id="IPR005467">
    <property type="entry name" value="His_kinase_dom"/>
</dbReference>
<dbReference type="GO" id="GO:0000160">
    <property type="term" value="P:phosphorelay signal transduction system"/>
    <property type="evidence" value="ECO:0007669"/>
    <property type="project" value="InterPro"/>
</dbReference>
<keyword evidence="4" id="KW-1133">Transmembrane helix</keyword>
<dbReference type="Gene3D" id="3.40.50.2300">
    <property type="match status" value="1"/>
</dbReference>
<feature type="transmembrane region" description="Helical" evidence="4">
    <location>
        <begin position="679"/>
        <end position="702"/>
    </location>
</feature>
<evidence type="ECO:0000259" key="6">
    <source>
        <dbReference type="PROSITE" id="PS50110"/>
    </source>
</evidence>
<dbReference type="Pfam" id="PF02518">
    <property type="entry name" value="HATPase_c"/>
    <property type="match status" value="1"/>
</dbReference>
<dbReference type="SMART" id="SM00387">
    <property type="entry name" value="HATPase_c"/>
    <property type="match status" value="1"/>
</dbReference>
<comment type="catalytic activity">
    <reaction evidence="1">
        <text>ATP + protein L-histidine = ADP + protein N-phospho-L-histidine.</text>
        <dbReference type="EC" id="2.7.13.3"/>
    </reaction>
</comment>
<dbReference type="Gene3D" id="3.30.565.10">
    <property type="entry name" value="Histidine kinase-like ATPase, C-terminal domain"/>
    <property type="match status" value="1"/>
</dbReference>
<evidence type="ECO:0000256" key="3">
    <source>
        <dbReference type="PROSITE-ProRule" id="PRU00169"/>
    </source>
</evidence>
<evidence type="ECO:0000256" key="2">
    <source>
        <dbReference type="ARBA" id="ARBA00012438"/>
    </source>
</evidence>
<dbReference type="EMBL" id="CAADFK010000152">
    <property type="protein sequence ID" value="VFK18792.1"/>
    <property type="molecule type" value="Genomic_DNA"/>
</dbReference>
<protein>
    <recommendedName>
        <fullName evidence="2">histidine kinase</fullName>
        <ecNumber evidence="2">2.7.13.3</ecNumber>
    </recommendedName>
</protein>
<accession>A0A450WP27</accession>
<keyword evidence="3" id="KW-0597">Phosphoprotein</keyword>
<sequence>MNETDSSDSFSFSEQQAGLVGQILSARIKRVYLQSCDLDLLDETGSVIAEGRLYQVDSLAWENRRLLAEIPKYRKGNILEKVFLRRLRYEDGEALWYVHERWGRDNPWGGLSLREDDIVTGIVIDTALTRDAEHVGYRVQLAVGASIQTSDAGIIGPDERIQPDIEVFLPEGELPWRDGGLDAMPINSNTRRMSLEIGDPIQALVREIQMPPMDPIVSVTRLIHRRDATANNTFKHRENLARWYFWRFLGKTKIEETLDAPKLTPDDMPYANRRLLLVDDDPRTLAAQAELLESMGAKVHAIEVRPGDFTKAVNAVVVALGKEDFDLILVDNNLPGRDLGQALIGRVRAQIGGEHLARFALITADGSRVPSDDTQAKLRAKGAIGFVQRPLAHGALRKLLNGEEVWENTKSHPKTGKSVSYLPATKASPTVQETLAFIAGQPGIIFALLVKAKRRIEAEDLITSGRAPFTWDEYPEVLSKTDLRALVEERIDELKIVSQEGGNELLHAGRQIHSHWRILELGAARWIFGVGHESDKDIEGQLPLWRMALAAAVDAQGWREWARHVSSFVQLGMAHQGLSHEVIHLQAEFQNLLFILNRQIGKFEADAKLSEKNKEDLLKRVAALTRSNDDLLEFSQRQLRAQALRHRRVFLPEAVTTIRRIVDGECREAEVMLHVVEPLLLALPLSNAALILPVVNLLLNAIKHHYRQENRRIELLFDVEEIAKDKPMLIIDVRDNGPGLDQTALERLWQPGFSQASDPNKRHGIGLWLSRQLVEEAGGTLDLHENWRCIGACFRIRLPIHLG</sequence>
<feature type="modified residue" description="4-aspartylphosphate" evidence="3">
    <location>
        <position position="331"/>
    </location>
</feature>
<dbReference type="PANTHER" id="PTHR43065">
    <property type="entry name" value="SENSOR HISTIDINE KINASE"/>
    <property type="match status" value="1"/>
</dbReference>
<feature type="domain" description="Histidine kinase" evidence="5">
    <location>
        <begin position="577"/>
        <end position="802"/>
    </location>
</feature>